<dbReference type="AlphaFoldDB" id="E4U1S2"/>
<dbReference type="InterPro" id="IPR013324">
    <property type="entry name" value="RNA_pol_sigma_r3/r4-like"/>
</dbReference>
<gene>
    <name evidence="1" type="ordered locus">Sulku_1885</name>
</gene>
<dbReference type="KEGG" id="sku:Sulku_1885"/>
<organism evidence="1 2">
    <name type="scientific">Sulfuricurvum kujiense (strain ATCC BAA-921 / DSM 16994 / JCM 11577 / YK-1)</name>
    <dbReference type="NCBI Taxonomy" id="709032"/>
    <lineage>
        <taxon>Bacteria</taxon>
        <taxon>Pseudomonadati</taxon>
        <taxon>Campylobacterota</taxon>
        <taxon>Epsilonproteobacteria</taxon>
        <taxon>Campylobacterales</taxon>
        <taxon>Sulfurimonadaceae</taxon>
        <taxon>Sulfuricurvum</taxon>
    </lineage>
</organism>
<accession>E4U1S2</accession>
<dbReference type="RefSeq" id="WP_013460742.1">
    <property type="nucleotide sequence ID" value="NC_014762.1"/>
</dbReference>
<keyword evidence="2" id="KW-1185">Reference proteome</keyword>
<dbReference type="EMBL" id="CP002355">
    <property type="protein sequence ID" value="ADR34545.1"/>
    <property type="molecule type" value="Genomic_DNA"/>
</dbReference>
<evidence type="ECO:0000313" key="1">
    <source>
        <dbReference type="EMBL" id="ADR34545.1"/>
    </source>
</evidence>
<evidence type="ECO:0008006" key="3">
    <source>
        <dbReference type="Google" id="ProtNLM"/>
    </source>
</evidence>
<dbReference type="OrthoDB" id="5334876at2"/>
<dbReference type="Proteomes" id="UP000008721">
    <property type="component" value="Chromosome"/>
</dbReference>
<protein>
    <recommendedName>
        <fullName evidence="3">RNA polymerase sigma-70 region 4 domain-containing protein</fullName>
    </recommendedName>
</protein>
<proteinExistence type="predicted"/>
<sequence length="113" mass="13140">MLENSLWLRYNPNKTIREVLARLYECSAVEIGDDERALYASLKRHLTKKEFRMVMMNEGGLSAEEIGEEVGLSGDELKKAQYKAYRKIRQDKIRLEVRASQGKEEFEPEVDAE</sequence>
<name>E4U1S2_SULKY</name>
<dbReference type="HOGENOM" id="CLU_2132263_0_0_7"/>
<dbReference type="SUPFAM" id="SSF88659">
    <property type="entry name" value="Sigma3 and sigma4 domains of RNA polymerase sigma factors"/>
    <property type="match status" value="1"/>
</dbReference>
<reference evidence="1 2" key="1">
    <citation type="journal article" date="2012" name="Stand. Genomic Sci.">
        <title>Complete genome sequence of the sulfur compounds oxidizing chemolithoautotroph Sulfuricurvum kujiense type strain (YK-1(T)).</title>
        <authorList>
            <person name="Han C."/>
            <person name="Kotsyurbenko O."/>
            <person name="Chertkov O."/>
            <person name="Held B."/>
            <person name="Lapidus A."/>
            <person name="Nolan M."/>
            <person name="Lucas S."/>
            <person name="Hammon N."/>
            <person name="Deshpande S."/>
            <person name="Cheng J.F."/>
            <person name="Tapia R."/>
            <person name="Goodwin L.A."/>
            <person name="Pitluck S."/>
            <person name="Liolios K."/>
            <person name="Pagani I."/>
            <person name="Ivanova N."/>
            <person name="Mavromatis K."/>
            <person name="Mikhailova N."/>
            <person name="Pati A."/>
            <person name="Chen A."/>
            <person name="Palaniappan K."/>
            <person name="Land M."/>
            <person name="Hauser L."/>
            <person name="Chang Y.J."/>
            <person name="Jeffries C.D."/>
            <person name="Brambilla E.M."/>
            <person name="Rohde M."/>
            <person name="Spring S."/>
            <person name="Sikorski J."/>
            <person name="Goker M."/>
            <person name="Woyke T."/>
            <person name="Bristow J."/>
            <person name="Eisen J.A."/>
            <person name="Markowitz V."/>
            <person name="Hugenholtz P."/>
            <person name="Kyrpides N.C."/>
            <person name="Klenk H.P."/>
            <person name="Detter J.C."/>
        </authorList>
    </citation>
    <scope>NUCLEOTIDE SEQUENCE [LARGE SCALE GENOMIC DNA]</scope>
    <source>
        <strain evidence="2">ATCC BAA-921 / DSM 16994 / JCM 11577 / YK-1</strain>
    </source>
</reference>
<dbReference type="STRING" id="709032.Sulku_1885"/>
<dbReference type="eggNOG" id="ENOG5031AYM">
    <property type="taxonomic scope" value="Bacteria"/>
</dbReference>
<evidence type="ECO:0000313" key="2">
    <source>
        <dbReference type="Proteomes" id="UP000008721"/>
    </source>
</evidence>